<organism evidence="2">
    <name type="scientific">Octopus bimaculoides</name>
    <name type="common">California two-spotted octopus</name>
    <dbReference type="NCBI Taxonomy" id="37653"/>
    <lineage>
        <taxon>Eukaryota</taxon>
        <taxon>Metazoa</taxon>
        <taxon>Spiralia</taxon>
        <taxon>Lophotrochozoa</taxon>
        <taxon>Mollusca</taxon>
        <taxon>Cephalopoda</taxon>
        <taxon>Coleoidea</taxon>
        <taxon>Octopodiformes</taxon>
        <taxon>Octopoda</taxon>
        <taxon>Incirrata</taxon>
        <taxon>Octopodidae</taxon>
        <taxon>Octopus</taxon>
    </lineage>
</organism>
<dbReference type="PANTHER" id="PTHR37984">
    <property type="entry name" value="PROTEIN CBG26694"/>
    <property type="match status" value="1"/>
</dbReference>
<dbReference type="EMBL" id="KQ417274">
    <property type="protein sequence ID" value="KOF92889.1"/>
    <property type="molecule type" value="Genomic_DNA"/>
</dbReference>
<accession>A0A0L8HUL7</accession>
<dbReference type="PANTHER" id="PTHR37984:SF7">
    <property type="entry name" value="INTEGRASE CATALYTIC DOMAIN-CONTAINING PROTEIN"/>
    <property type="match status" value="1"/>
</dbReference>
<dbReference type="InterPro" id="IPR050951">
    <property type="entry name" value="Retrovirus_Pol_polyprotein"/>
</dbReference>
<reference evidence="2" key="1">
    <citation type="submission" date="2015-07" db="EMBL/GenBank/DDBJ databases">
        <title>MeaNS - Measles Nucleotide Surveillance Program.</title>
        <authorList>
            <person name="Tran T."/>
            <person name="Druce J."/>
        </authorList>
    </citation>
    <scope>NUCLEOTIDE SEQUENCE</scope>
    <source>
        <strain evidence="2">UCB-OBI-ISO-001</strain>
        <tissue evidence="2">Gonad</tissue>
    </source>
</reference>
<dbReference type="AlphaFoldDB" id="A0A0L8HUL7"/>
<feature type="region of interest" description="Disordered" evidence="1">
    <location>
        <begin position="231"/>
        <end position="250"/>
    </location>
</feature>
<dbReference type="STRING" id="37653.A0A0L8HUL7"/>
<name>A0A0L8HUL7_OCTBM</name>
<sequence>MCQGFTTANNKEPPILHDVPSAPWKKTGIDLFEINGKTYLPICDYLSKFPIVTHLSQITSTVIGESKKTSNRFIERQVQTIKKTLQKCEQSKDDINNALLNLRAIPLNSKMPSPAEILLCRPITTLVLLRWSYSHETQRQRKLLEEKKIQMKTAYDQHAKMELLSLHKGQAVRVLDKNNKCWIPGEIARQYKEPRSYIVKTTHGDLWRNRRDLRDTGIGIDRQYEQIIQMETPIRSPNNTEADNRPTDPR</sequence>
<evidence type="ECO:0000313" key="2">
    <source>
        <dbReference type="EMBL" id="KOF92889.1"/>
    </source>
</evidence>
<evidence type="ECO:0000256" key="1">
    <source>
        <dbReference type="SAM" id="MobiDB-lite"/>
    </source>
</evidence>
<proteinExistence type="predicted"/>
<gene>
    <name evidence="2" type="ORF">OCBIM_22005692mg</name>
</gene>
<protein>
    <submittedName>
        <fullName evidence="2">Uncharacterized protein</fullName>
    </submittedName>
</protein>
<dbReference type="OrthoDB" id="6149201at2759"/>